<feature type="compositionally biased region" description="Basic residues" evidence="1">
    <location>
        <begin position="975"/>
        <end position="990"/>
    </location>
</feature>
<gene>
    <name evidence="2" type="ORF">BCV69DRAFT_291962</name>
</gene>
<evidence type="ECO:0000256" key="1">
    <source>
        <dbReference type="SAM" id="MobiDB-lite"/>
    </source>
</evidence>
<feature type="region of interest" description="Disordered" evidence="1">
    <location>
        <begin position="1090"/>
        <end position="1210"/>
    </location>
</feature>
<sequence length="1210" mass="129002">MSVDQLPSAAPAVIIKRLTSVDCPEVQQGAHLVAHTFGTDFGSKFFPNGITPAIVQFRREQIQRYIKLDALGKPFRAYVAKREKDGDLLAIACTAISSKDDPEDEWESLARKAQPPVGDTGPSWRSALQEGFGKAKKRAISQTGDETYQELVYLVVTEAARRTGAGTALLRQVFADVGDDMRTFLVTAPTISAEPFYLKHEHAKPVKKMKRNRARSNQGSVVKLDPFRSSDASPRCPSASFSSVFDDIHETTGTDCSSASIPSSYASHAEGAIEVGTPQLQFRNRTCSSTSSVRRRPLRLASKATVPATDAPRSRSPSLSYRKQPSWQLDSKMALDRKALADAPTNATPSHCSSSSIYTHTTASRSAVPSSSSYEAQQHAFPRRPSTQGMRPLNRSEAPMGPALGEEEEAVRADEPDANRFDSLQDLLEQAGYKDTRIVTPQPKRLVDITKSKRDSNGTLDSNESPIVTTRRLGGSAQPDQYKGSSMASGLAQQYDDGRAASVGPLVSAEGNSQRERAPSASSSWFSGFWKAGNSVTSAPPASVAKLENTAPSSDVDNTPRGKTAAVASSPPKFERSLSSPPRTQGRRNLATKSSTISLWKGSRSYKSAATANPNLSSSSPPRLASKASLGHLRGGGHAASVGVGISACDGGAAALSSLRNSASRTSSRSGSGSANDAAPEVDTIDLGFARMGVKSAAIEEWRRSLVAVKGPTDLAVSFDNEASDDVDSPPRLRLKSAAPAPVVVSKDLFASVAGPVVSSEAAVAPRNSECFKGPEARGLRHAKSVEALRSALNQKKKPAIKTRHSTIGQRAPKASEQQVPPVPALPSFPSDGSIASLLRDQRATTTYRDVLPGEAEVEPQESPERPRGPPVLTVTSPSGVHSPQVVKLEGKEFEARTFSPPASIEGRMLISEGFLPDQLRNFDALISAVSGRGRSRGRVPRRKDGTESSRDGSSVSAESDVSEDGAADEVAQPRRTRRGRRAGRKHGRSIKNLAAAAAADAASDNVSSRSTEQSAVPEHNFDVESVTKERSSSTAPSAEASTVSFGSASQNLVKNRAQADDEEEDPFIAHVKAQEEAKRSSVVSILEKKGSCRSASPHQGIASILGSDTSCDNDENVSPNSSGARPSTPRSCKGRIVGRSRPNSMVSNDSREPPRVSIDPQARARIIASAIPPRAMSSPSEAMHSRNGSWDSPTKEVAQRIKKMRSRRF</sequence>
<feature type="compositionally biased region" description="Basic residues" evidence="1">
    <location>
        <begin position="795"/>
        <end position="805"/>
    </location>
</feature>
<feature type="region of interest" description="Disordered" evidence="1">
    <location>
        <begin position="503"/>
        <end position="523"/>
    </location>
</feature>
<dbReference type="Gene3D" id="3.40.630.30">
    <property type="match status" value="1"/>
</dbReference>
<feature type="compositionally biased region" description="Basic residues" evidence="1">
    <location>
        <begin position="1201"/>
        <end position="1210"/>
    </location>
</feature>
<feature type="region of interest" description="Disordered" evidence="1">
    <location>
        <begin position="444"/>
        <end position="490"/>
    </location>
</feature>
<feature type="compositionally biased region" description="Polar residues" evidence="1">
    <location>
        <begin position="457"/>
        <end position="468"/>
    </location>
</feature>
<organism evidence="2 3">
    <name type="scientific">Pseudomicrostroma glucosiphilum</name>
    <dbReference type="NCBI Taxonomy" id="1684307"/>
    <lineage>
        <taxon>Eukaryota</taxon>
        <taxon>Fungi</taxon>
        <taxon>Dikarya</taxon>
        <taxon>Basidiomycota</taxon>
        <taxon>Ustilaginomycotina</taxon>
        <taxon>Exobasidiomycetes</taxon>
        <taxon>Microstromatales</taxon>
        <taxon>Microstromatales incertae sedis</taxon>
        <taxon>Pseudomicrostroma</taxon>
    </lineage>
</organism>
<dbReference type="Proteomes" id="UP000245942">
    <property type="component" value="Unassembled WGS sequence"/>
</dbReference>
<dbReference type="OrthoDB" id="3367029at2759"/>
<evidence type="ECO:0000313" key="3">
    <source>
        <dbReference type="Proteomes" id="UP000245942"/>
    </source>
</evidence>
<feature type="compositionally biased region" description="Low complexity" evidence="1">
    <location>
        <begin position="1033"/>
        <end position="1045"/>
    </location>
</feature>
<feature type="compositionally biased region" description="Polar residues" evidence="1">
    <location>
        <begin position="315"/>
        <end position="327"/>
    </location>
</feature>
<dbReference type="RefSeq" id="XP_025351233.1">
    <property type="nucleotide sequence ID" value="XM_025493775.1"/>
</dbReference>
<feature type="region of interest" description="Disordered" evidence="1">
    <location>
        <begin position="549"/>
        <end position="594"/>
    </location>
</feature>
<feature type="region of interest" description="Disordered" evidence="1">
    <location>
        <begin position="609"/>
        <end position="630"/>
    </location>
</feature>
<name>A0A316UJE7_9BASI</name>
<feature type="region of interest" description="Disordered" evidence="1">
    <location>
        <begin position="847"/>
        <end position="883"/>
    </location>
</feature>
<protein>
    <submittedName>
        <fullName evidence="2">Uncharacterized protein</fullName>
    </submittedName>
</protein>
<dbReference type="EMBL" id="KZ819321">
    <property type="protein sequence ID" value="PWN24073.1"/>
    <property type="molecule type" value="Genomic_DNA"/>
</dbReference>
<feature type="region of interest" description="Disordered" evidence="1">
    <location>
        <begin position="284"/>
        <end position="327"/>
    </location>
</feature>
<feature type="compositionally biased region" description="Low complexity" evidence="1">
    <location>
        <begin position="1164"/>
        <end position="1181"/>
    </location>
</feature>
<feature type="region of interest" description="Disordered" evidence="1">
    <location>
        <begin position="931"/>
        <end position="1047"/>
    </location>
</feature>
<feature type="compositionally biased region" description="Polar residues" evidence="1">
    <location>
        <begin position="1107"/>
        <end position="1131"/>
    </location>
</feature>
<accession>A0A316UJE7</accession>
<feature type="region of interest" description="Disordered" evidence="1">
    <location>
        <begin position="792"/>
        <end position="834"/>
    </location>
</feature>
<dbReference type="SUPFAM" id="SSF55729">
    <property type="entry name" value="Acyl-CoA N-acyltransferases (Nat)"/>
    <property type="match status" value="1"/>
</dbReference>
<dbReference type="InterPro" id="IPR016181">
    <property type="entry name" value="Acyl_CoA_acyltransferase"/>
</dbReference>
<feature type="compositionally biased region" description="Basic and acidic residues" evidence="1">
    <location>
        <begin position="1020"/>
        <end position="1032"/>
    </location>
</feature>
<feature type="compositionally biased region" description="Basic and acidic residues" evidence="1">
    <location>
        <begin position="445"/>
        <end position="456"/>
    </location>
</feature>
<keyword evidence="3" id="KW-1185">Reference proteome</keyword>
<feature type="region of interest" description="Disordered" evidence="1">
    <location>
        <begin position="368"/>
        <end position="418"/>
    </location>
</feature>
<reference evidence="2 3" key="1">
    <citation type="journal article" date="2018" name="Mol. Biol. Evol.">
        <title>Broad Genomic Sampling Reveals a Smut Pathogenic Ancestry of the Fungal Clade Ustilaginomycotina.</title>
        <authorList>
            <person name="Kijpornyongpan T."/>
            <person name="Mondo S.J."/>
            <person name="Barry K."/>
            <person name="Sandor L."/>
            <person name="Lee J."/>
            <person name="Lipzen A."/>
            <person name="Pangilinan J."/>
            <person name="LaButti K."/>
            <person name="Hainaut M."/>
            <person name="Henrissat B."/>
            <person name="Grigoriev I.V."/>
            <person name="Spatafora J.W."/>
            <person name="Aime M.C."/>
        </authorList>
    </citation>
    <scope>NUCLEOTIDE SEQUENCE [LARGE SCALE GENOMIC DNA]</scope>
    <source>
        <strain evidence="2 3">MCA 4718</strain>
    </source>
</reference>
<feature type="compositionally biased region" description="Polar residues" evidence="1">
    <location>
        <begin position="1005"/>
        <end position="1015"/>
    </location>
</feature>
<evidence type="ECO:0000313" key="2">
    <source>
        <dbReference type="EMBL" id="PWN24073.1"/>
    </source>
</evidence>
<dbReference type="AlphaFoldDB" id="A0A316UJE7"/>
<dbReference type="GeneID" id="37015509"/>
<proteinExistence type="predicted"/>